<dbReference type="EMBL" id="JAAVUM010000002">
    <property type="protein sequence ID" value="NKE04741.1"/>
    <property type="molecule type" value="Genomic_DNA"/>
</dbReference>
<proteinExistence type="inferred from homology"/>
<dbReference type="Proteomes" id="UP000587942">
    <property type="component" value="Unassembled WGS sequence"/>
</dbReference>
<protein>
    <submittedName>
        <fullName evidence="5">BMC domain-containing protein</fullName>
    </submittedName>
</protein>
<dbReference type="CDD" id="cd07045">
    <property type="entry name" value="BMC_CcmK_like"/>
    <property type="match status" value="1"/>
</dbReference>
<dbReference type="InterPro" id="IPR050575">
    <property type="entry name" value="BMC_shell"/>
</dbReference>
<dbReference type="InterPro" id="IPR000249">
    <property type="entry name" value="BMC_dom"/>
</dbReference>
<organism evidence="5 6">
    <name type="scientific">Mesobacillus selenatarsenatis</name>
    <dbReference type="NCBI Taxonomy" id="388741"/>
    <lineage>
        <taxon>Bacteria</taxon>
        <taxon>Bacillati</taxon>
        <taxon>Bacillota</taxon>
        <taxon>Bacilli</taxon>
        <taxon>Bacillales</taxon>
        <taxon>Bacillaceae</taxon>
        <taxon>Mesobacillus</taxon>
    </lineage>
</organism>
<gene>
    <name evidence="5" type="ORF">GWK17_04540</name>
</gene>
<comment type="caution">
    <text evidence="5">The sequence shown here is derived from an EMBL/GenBank/DDBJ whole genome shotgun (WGS) entry which is preliminary data.</text>
</comment>
<dbReference type="PANTHER" id="PTHR33941">
    <property type="entry name" value="PROPANEDIOL UTILIZATION PROTEIN PDUA"/>
    <property type="match status" value="1"/>
</dbReference>
<evidence type="ECO:0000256" key="3">
    <source>
        <dbReference type="PROSITE-ProRule" id="PRU01278"/>
    </source>
</evidence>
<dbReference type="Gene3D" id="3.30.70.1710">
    <property type="match status" value="1"/>
</dbReference>
<dbReference type="InterPro" id="IPR044872">
    <property type="entry name" value="CcmK/CsoS1_BMC"/>
</dbReference>
<comment type="similarity">
    <text evidence="3">Belongs to the bacterial microcompartments protein family.</text>
</comment>
<dbReference type="SUPFAM" id="SSF143414">
    <property type="entry name" value="CcmK-like"/>
    <property type="match status" value="1"/>
</dbReference>
<accession>A0A846TQP7</accession>
<dbReference type="InterPro" id="IPR037233">
    <property type="entry name" value="CcmK-like_sf"/>
</dbReference>
<dbReference type="PROSITE" id="PS51930">
    <property type="entry name" value="BMC_2"/>
    <property type="match status" value="1"/>
</dbReference>
<evidence type="ECO:0000256" key="1">
    <source>
        <dbReference type="ARBA" id="ARBA00024322"/>
    </source>
</evidence>
<evidence type="ECO:0000313" key="6">
    <source>
        <dbReference type="Proteomes" id="UP000587942"/>
    </source>
</evidence>
<sequence>MKHSLGIIEVVGNVNALTCADRMIKSAYIEIASIKRIGTGMVSIIVRGDLASVQHAIEVGQETAAEYGELIAARVIPRPYEGLEKLTDSAEGGEQ</sequence>
<keyword evidence="2" id="KW-1283">Bacterial microcompartment</keyword>
<dbReference type="AlphaFoldDB" id="A0A846TQP7"/>
<dbReference type="SMART" id="SM00877">
    <property type="entry name" value="BMC"/>
    <property type="match status" value="1"/>
</dbReference>
<dbReference type="RefSeq" id="WP_167831225.1">
    <property type="nucleotide sequence ID" value="NZ_JAAVUM010000002.1"/>
</dbReference>
<evidence type="ECO:0000256" key="2">
    <source>
        <dbReference type="ARBA" id="ARBA00024446"/>
    </source>
</evidence>
<evidence type="ECO:0000313" key="5">
    <source>
        <dbReference type="EMBL" id="NKE04741.1"/>
    </source>
</evidence>
<feature type="domain" description="BMC" evidence="4">
    <location>
        <begin position="4"/>
        <end position="88"/>
    </location>
</feature>
<comment type="subcellular location">
    <subcellularLocation>
        <location evidence="1">Bacterial microcompartment</location>
    </subcellularLocation>
</comment>
<dbReference type="Pfam" id="PF00936">
    <property type="entry name" value="BMC"/>
    <property type="match status" value="1"/>
</dbReference>
<dbReference type="GO" id="GO:0031469">
    <property type="term" value="C:bacterial microcompartment"/>
    <property type="evidence" value="ECO:0007669"/>
    <property type="project" value="UniProtKB-SubCell"/>
</dbReference>
<dbReference type="PANTHER" id="PTHR33941:SF11">
    <property type="entry name" value="BACTERIAL MICROCOMPARTMENT SHELL PROTEIN PDUJ"/>
    <property type="match status" value="1"/>
</dbReference>
<reference evidence="5 6" key="1">
    <citation type="submission" date="2020-03" db="EMBL/GenBank/DDBJ databases">
        <authorList>
            <person name="Sun Q."/>
        </authorList>
    </citation>
    <scope>NUCLEOTIDE SEQUENCE [LARGE SCALE GENOMIC DNA]</scope>
    <source>
        <strain evidence="5 6">KACC 21451</strain>
    </source>
</reference>
<name>A0A846TQP7_9BACI</name>
<evidence type="ECO:0000259" key="4">
    <source>
        <dbReference type="PROSITE" id="PS51930"/>
    </source>
</evidence>